<keyword evidence="3 6" id="KW-0732">Signal</keyword>
<proteinExistence type="inferred from homology"/>
<keyword evidence="4" id="KW-0472">Membrane</keyword>
<evidence type="ECO:0000256" key="2">
    <source>
        <dbReference type="ARBA" id="ARBA00006275"/>
    </source>
</evidence>
<evidence type="ECO:0000313" key="9">
    <source>
        <dbReference type="EMBL" id="QNN42880.1"/>
    </source>
</evidence>
<name>A0A7G9QHQ5_9SPHI</name>
<dbReference type="Pfam" id="PF14322">
    <property type="entry name" value="SusD-like_3"/>
    <property type="match status" value="1"/>
</dbReference>
<sequence length="490" mass="54932">MKLNHTKTLFLALVALLTTQSCNKYLDTEPDNRTEINTIDKLSQLVTTAYPDRDYLYFTEAASDNSEDKGNGVGDLTNVISTPYAWQDFIGSDTGSPTAYWNACYEAIAAANQALESIEKNNFGSAALPYKGEALVARAYAHFMLVNFFAKVYEINGANNSPGIPYVTQPETKVIQNYERGTVASTYQKIEDDLKAGMALLNGTAYEVPKYHFTPAAASAFAARFYLFKGEWQKVVDFATATVPAGDFLSNIRPINTTLRTYGTAEFNLAFTRSDQKYNLLLATTYSLFQRQNTPRQGYGQNLVKMFGVNYNFTGKATGHKILFNGVPNYTTYKYKELFFRTTPNAPSGVPYIMMPLFTADEALMNRAEAYAELGQLDNAVKDINTFYSTRILSYSPATDAATVARLSTFYNLPDQKQAVIKTILETKKFEFLQEGIRWLDIIRRGLTVVHNKYDSNNDQTFLELKAGDNRRVFQIPEEAKLSGVPLNPR</sequence>
<evidence type="ECO:0000256" key="1">
    <source>
        <dbReference type="ARBA" id="ARBA00004442"/>
    </source>
</evidence>
<evidence type="ECO:0000313" key="10">
    <source>
        <dbReference type="Proteomes" id="UP000515806"/>
    </source>
</evidence>
<evidence type="ECO:0000256" key="6">
    <source>
        <dbReference type="SAM" id="SignalP"/>
    </source>
</evidence>
<comment type="similarity">
    <text evidence="2">Belongs to the SusD family.</text>
</comment>
<dbReference type="InterPro" id="IPR033985">
    <property type="entry name" value="SusD-like_N"/>
</dbReference>
<dbReference type="AlphaFoldDB" id="A0A7G9QHQ5"/>
<dbReference type="SUPFAM" id="SSF48452">
    <property type="entry name" value="TPR-like"/>
    <property type="match status" value="1"/>
</dbReference>
<evidence type="ECO:0000256" key="3">
    <source>
        <dbReference type="ARBA" id="ARBA00022729"/>
    </source>
</evidence>
<dbReference type="Pfam" id="PF07980">
    <property type="entry name" value="SusD_RagB"/>
    <property type="match status" value="1"/>
</dbReference>
<comment type="subcellular location">
    <subcellularLocation>
        <location evidence="1">Cell outer membrane</location>
    </subcellularLocation>
</comment>
<dbReference type="RefSeq" id="WP_187593400.1">
    <property type="nucleotide sequence ID" value="NZ_CP060723.1"/>
</dbReference>
<evidence type="ECO:0000259" key="8">
    <source>
        <dbReference type="Pfam" id="PF14322"/>
    </source>
</evidence>
<gene>
    <name evidence="9" type="ORF">H9L23_01845</name>
</gene>
<dbReference type="GO" id="GO:0009279">
    <property type="term" value="C:cell outer membrane"/>
    <property type="evidence" value="ECO:0007669"/>
    <property type="project" value="UniProtKB-SubCell"/>
</dbReference>
<protein>
    <submittedName>
        <fullName evidence="9">RagB/SusD family nutrient uptake outer membrane protein</fullName>
    </submittedName>
</protein>
<dbReference type="Gene3D" id="1.25.40.390">
    <property type="match status" value="1"/>
</dbReference>
<dbReference type="EMBL" id="CP060723">
    <property type="protein sequence ID" value="QNN42880.1"/>
    <property type="molecule type" value="Genomic_DNA"/>
</dbReference>
<organism evidence="9 10">
    <name type="scientific">Pedobacter roseus</name>
    <dbReference type="NCBI Taxonomy" id="336820"/>
    <lineage>
        <taxon>Bacteria</taxon>
        <taxon>Pseudomonadati</taxon>
        <taxon>Bacteroidota</taxon>
        <taxon>Sphingobacteriia</taxon>
        <taxon>Sphingobacteriales</taxon>
        <taxon>Sphingobacteriaceae</taxon>
        <taxon>Pedobacter</taxon>
    </lineage>
</organism>
<keyword evidence="10" id="KW-1185">Reference proteome</keyword>
<keyword evidence="5" id="KW-0998">Cell outer membrane</keyword>
<evidence type="ECO:0000256" key="4">
    <source>
        <dbReference type="ARBA" id="ARBA00023136"/>
    </source>
</evidence>
<reference evidence="9 10" key="1">
    <citation type="submission" date="2020-08" db="EMBL/GenBank/DDBJ databases">
        <title>Genome sequence of Pedobacter roseus KACC 11594T.</title>
        <authorList>
            <person name="Hyun D.-W."/>
            <person name="Bae J.-W."/>
        </authorList>
    </citation>
    <scope>NUCLEOTIDE SEQUENCE [LARGE SCALE GENOMIC DNA]</scope>
    <source>
        <strain evidence="9 10">KACC 11594</strain>
    </source>
</reference>
<dbReference type="InterPro" id="IPR012944">
    <property type="entry name" value="SusD_RagB_dom"/>
</dbReference>
<feature type="domain" description="SusD-like N-terminal" evidence="8">
    <location>
        <begin position="24"/>
        <end position="227"/>
    </location>
</feature>
<evidence type="ECO:0000259" key="7">
    <source>
        <dbReference type="Pfam" id="PF07980"/>
    </source>
</evidence>
<feature type="chain" id="PRO_5028947170" evidence="6">
    <location>
        <begin position="24"/>
        <end position="490"/>
    </location>
</feature>
<feature type="domain" description="RagB/SusD" evidence="7">
    <location>
        <begin position="267"/>
        <end position="471"/>
    </location>
</feature>
<dbReference type="KEGG" id="proe:H9L23_01845"/>
<evidence type="ECO:0000256" key="5">
    <source>
        <dbReference type="ARBA" id="ARBA00023237"/>
    </source>
</evidence>
<feature type="signal peptide" evidence="6">
    <location>
        <begin position="1"/>
        <end position="23"/>
    </location>
</feature>
<dbReference type="PROSITE" id="PS51257">
    <property type="entry name" value="PROKAR_LIPOPROTEIN"/>
    <property type="match status" value="1"/>
</dbReference>
<accession>A0A7G9QHQ5</accession>
<dbReference type="InterPro" id="IPR011990">
    <property type="entry name" value="TPR-like_helical_dom_sf"/>
</dbReference>
<dbReference type="Proteomes" id="UP000515806">
    <property type="component" value="Chromosome"/>
</dbReference>